<accession>A0A0B7FYN2</accession>
<sequence length="108" mass="11874">MGLCGADSSDARIIKVQRQFMSLLETVRPRRNPDSFLVLPMTIIGMATSSPADQSILLTRLWGVGECSKPGTMGNDLVRILNDVWSRTVNRPIVWSDLRIACLGVVGM</sequence>
<evidence type="ECO:0000313" key="2">
    <source>
        <dbReference type="Proteomes" id="UP000059188"/>
    </source>
</evidence>
<name>A0A0B7FYN2_THACB</name>
<dbReference type="OrthoDB" id="3240243at2759"/>
<protein>
    <submittedName>
        <fullName evidence="1">Uncharacterized protein</fullName>
    </submittedName>
</protein>
<evidence type="ECO:0000313" key="1">
    <source>
        <dbReference type="EMBL" id="CEL61358.1"/>
    </source>
</evidence>
<dbReference type="EMBL" id="LN679154">
    <property type="protein sequence ID" value="CEL61358.1"/>
    <property type="molecule type" value="Genomic_DNA"/>
</dbReference>
<dbReference type="Proteomes" id="UP000059188">
    <property type="component" value="Unassembled WGS sequence"/>
</dbReference>
<proteinExistence type="predicted"/>
<gene>
    <name evidence="1" type="ORF">RSOLAG1IB_09961</name>
</gene>
<keyword evidence="2" id="KW-1185">Reference proteome</keyword>
<reference evidence="1 2" key="1">
    <citation type="submission" date="2014-11" db="EMBL/GenBank/DDBJ databases">
        <authorList>
            <person name="Wibberg Daniel"/>
        </authorList>
    </citation>
    <scope>NUCLEOTIDE SEQUENCE [LARGE SCALE GENOMIC DNA]</scope>
    <source>
        <strain evidence="1">Rhizoctonia solani AG1-IB 7/3/14</strain>
    </source>
</reference>
<organism evidence="1 2">
    <name type="scientific">Thanatephorus cucumeris (strain AG1-IB / isolate 7/3/14)</name>
    <name type="common">Lettuce bottom rot fungus</name>
    <name type="synonym">Rhizoctonia solani</name>
    <dbReference type="NCBI Taxonomy" id="1108050"/>
    <lineage>
        <taxon>Eukaryota</taxon>
        <taxon>Fungi</taxon>
        <taxon>Dikarya</taxon>
        <taxon>Basidiomycota</taxon>
        <taxon>Agaricomycotina</taxon>
        <taxon>Agaricomycetes</taxon>
        <taxon>Cantharellales</taxon>
        <taxon>Ceratobasidiaceae</taxon>
        <taxon>Rhizoctonia</taxon>
        <taxon>Rhizoctonia solani AG-1</taxon>
    </lineage>
</organism>
<dbReference type="AlphaFoldDB" id="A0A0B7FYN2"/>